<dbReference type="eggNOG" id="COG0457">
    <property type="taxonomic scope" value="Bacteria"/>
</dbReference>
<protein>
    <recommendedName>
        <fullName evidence="4">Transcriptional regulator</fullName>
    </recommendedName>
</protein>
<dbReference type="Pfam" id="PF13560">
    <property type="entry name" value="HTH_31"/>
    <property type="match status" value="1"/>
</dbReference>
<accession>B1VP28</accession>
<reference evidence="3" key="1">
    <citation type="journal article" date="2008" name="J. Bacteriol.">
        <title>Genome sequence of the streptomycin-producing microorganism Streptomyces griseus IFO 13350.</title>
        <authorList>
            <person name="Ohnishi Y."/>
            <person name="Ishikawa J."/>
            <person name="Hara H."/>
            <person name="Suzuki H."/>
            <person name="Ikenoya M."/>
            <person name="Ikeda H."/>
            <person name="Yamashita A."/>
            <person name="Hattori M."/>
            <person name="Horinouchi S."/>
        </authorList>
    </citation>
    <scope>NUCLEOTIDE SEQUENCE [LARGE SCALE GENOMIC DNA]</scope>
    <source>
        <strain evidence="3">JCM 4626 / NBRC 13350</strain>
    </source>
</reference>
<dbReference type="AlphaFoldDB" id="B1VP28"/>
<organism evidence="2 3">
    <name type="scientific">Streptomyces griseus subsp. griseus (strain JCM 4626 / CBS 651.72 / NBRC 13350 / KCC S-0626 / ISP 5235)</name>
    <dbReference type="NCBI Taxonomy" id="455632"/>
    <lineage>
        <taxon>Bacteria</taxon>
        <taxon>Bacillati</taxon>
        <taxon>Actinomycetota</taxon>
        <taxon>Actinomycetes</taxon>
        <taxon>Kitasatosporales</taxon>
        <taxon>Streptomycetaceae</taxon>
        <taxon>Streptomyces</taxon>
    </lineage>
</organism>
<evidence type="ECO:0000313" key="2">
    <source>
        <dbReference type="EMBL" id="BAG20407.1"/>
    </source>
</evidence>
<feature type="region of interest" description="Disordered" evidence="1">
    <location>
        <begin position="124"/>
        <end position="148"/>
    </location>
</feature>
<evidence type="ECO:0000313" key="3">
    <source>
        <dbReference type="Proteomes" id="UP000001685"/>
    </source>
</evidence>
<dbReference type="KEGG" id="sgr:SGR_3578"/>
<dbReference type="EMBL" id="AP009493">
    <property type="protein sequence ID" value="BAG20407.1"/>
    <property type="molecule type" value="Genomic_DNA"/>
</dbReference>
<evidence type="ECO:0008006" key="4">
    <source>
        <dbReference type="Google" id="ProtNLM"/>
    </source>
</evidence>
<sequence>MTGGGYRGGNTLVGAPVRRLRVQRIATEVRAHGCRRPGLLAPDVLDRADVRAALAEHDFAASFTLFKKWGGLSQNRIASACRLTPGKVSTIISGSQRVTSFDVVCRIADGLRIPGGLLGLAPRPWEGTPTAPHPPEAPGVRPDADEIPWRPDATVDLATHLTRSDLVMDRRALTRALAGAAVTGAALLDSLEGWLVPAATVTGRRRPGRLGIREVEELETTARAFRQWDHQYGGGLRRKAVLGQLAEVSGALDDHQASAVADRLYRVMAQLAGTAATMAWDSGLHRRAQDYYRLALRAAHAGGDVVFGANVLAGMARQMLYRDRADDALQLIHLAQEGARDVIGPRVRAMLHTREAWAYAAQGRTAGFQRATAKAAEDLAAAGADDEPYWIAYFDEAELAGVTGGRLLDLARTDPRRHAVQAANRIRTALATRGPEAGRSHALDRIGLAECAFLAGDIQGAAAETALAVQAARGTQSGRVRTQLGQLYPYTVGHSASRPVREARDSIRDLLSS</sequence>
<proteinExistence type="predicted"/>
<gene>
    <name evidence="2" type="ordered locus">SGR_3578</name>
</gene>
<evidence type="ECO:0000256" key="1">
    <source>
        <dbReference type="SAM" id="MobiDB-lite"/>
    </source>
</evidence>
<dbReference type="PATRIC" id="fig|455632.4.peg.3652"/>
<dbReference type="Proteomes" id="UP000001685">
    <property type="component" value="Chromosome"/>
</dbReference>
<name>B1VP28_STRGG</name>
<dbReference type="HOGENOM" id="CLU_029927_6_0_11"/>